<dbReference type="RefSeq" id="WP_180871520.1">
    <property type="nucleotide sequence ID" value="NZ_JACJJQ010000016.1"/>
</dbReference>
<dbReference type="Gene3D" id="3.40.630.30">
    <property type="match status" value="1"/>
</dbReference>
<dbReference type="SUPFAM" id="SSF55729">
    <property type="entry name" value="Acyl-CoA N-acyltransferases (Nat)"/>
    <property type="match status" value="1"/>
</dbReference>
<dbReference type="InterPro" id="IPR016181">
    <property type="entry name" value="Acyl_CoA_acyltransferase"/>
</dbReference>
<organism evidence="2 3">
    <name type="scientific">Limosilactobacillus alvi</name>
    <dbReference type="NCBI Taxonomy" id="990412"/>
    <lineage>
        <taxon>Bacteria</taxon>
        <taxon>Bacillati</taxon>
        <taxon>Bacillota</taxon>
        <taxon>Bacilli</taxon>
        <taxon>Lactobacillales</taxon>
        <taxon>Lactobacillaceae</taxon>
        <taxon>Limosilactobacillus</taxon>
    </lineage>
</organism>
<feature type="domain" description="N-acetyltransferase" evidence="1">
    <location>
        <begin position="6"/>
        <end position="167"/>
    </location>
</feature>
<proteinExistence type="predicted"/>
<dbReference type="PROSITE" id="PS51186">
    <property type="entry name" value="GNAT"/>
    <property type="match status" value="1"/>
</dbReference>
<reference evidence="2 3" key="1">
    <citation type="journal article" date="2021" name="Sci. Rep.">
        <title>The distribution of antibiotic resistance genes in chicken gut microbiota commensals.</title>
        <authorList>
            <person name="Juricova H."/>
            <person name="Matiasovicova J."/>
            <person name="Kubasova T."/>
            <person name="Cejkova D."/>
            <person name="Rychlik I."/>
        </authorList>
    </citation>
    <scope>NUCLEOTIDE SEQUENCE [LARGE SCALE GENOMIC DNA]</scope>
    <source>
        <strain evidence="2 3">An810</strain>
    </source>
</reference>
<dbReference type="Proteomes" id="UP000776629">
    <property type="component" value="Unassembled WGS sequence"/>
</dbReference>
<keyword evidence="3" id="KW-1185">Reference proteome</keyword>
<accession>A0ABS2ENH6</accession>
<gene>
    <name evidence="2" type="ORF">H5993_04660</name>
</gene>
<comment type="caution">
    <text evidence="2">The sequence shown here is derived from an EMBL/GenBank/DDBJ whole genome shotgun (WGS) entry which is preliminary data.</text>
</comment>
<dbReference type="Pfam" id="PF00583">
    <property type="entry name" value="Acetyltransf_1"/>
    <property type="match status" value="1"/>
</dbReference>
<dbReference type="InterPro" id="IPR000182">
    <property type="entry name" value="GNAT_dom"/>
</dbReference>
<dbReference type="PANTHER" id="PTHR43415">
    <property type="entry name" value="SPERMIDINE N(1)-ACETYLTRANSFERASE"/>
    <property type="match status" value="1"/>
</dbReference>
<dbReference type="CDD" id="cd04301">
    <property type="entry name" value="NAT_SF"/>
    <property type="match status" value="1"/>
</dbReference>
<evidence type="ECO:0000313" key="3">
    <source>
        <dbReference type="Proteomes" id="UP000776629"/>
    </source>
</evidence>
<evidence type="ECO:0000259" key="1">
    <source>
        <dbReference type="PROSITE" id="PS51186"/>
    </source>
</evidence>
<dbReference type="PANTHER" id="PTHR43415:SF3">
    <property type="entry name" value="GNAT-FAMILY ACETYLTRANSFERASE"/>
    <property type="match status" value="1"/>
</dbReference>
<evidence type="ECO:0000313" key="2">
    <source>
        <dbReference type="EMBL" id="MBM6754052.1"/>
    </source>
</evidence>
<protein>
    <submittedName>
        <fullName evidence="2">GNAT family N-acetyltransferase</fullName>
    </submittedName>
</protein>
<dbReference type="EMBL" id="JACJJQ010000016">
    <property type="protein sequence ID" value="MBM6754052.1"/>
    <property type="molecule type" value="Genomic_DNA"/>
</dbReference>
<name>A0ABS2ENH6_9LACO</name>
<sequence length="167" mass="18727">MTTNEIEMRLAEKNDAKGLLAFLRQTATESQAILLPGLDKITVEEEAIRLASVADRNDCLILLAWLGEQIVGVLTIMHVADQPGTGELGVVVAKDYWHQGIGKLLVDEGQYWYENYSTLDELMLTVFTTNRWAIKLYQDLGFKTTGQLNEPMANGELAAAYRMVYKK</sequence>